<dbReference type="EMBL" id="CAJNOK010033630">
    <property type="protein sequence ID" value="CAF1496368.1"/>
    <property type="molecule type" value="Genomic_DNA"/>
</dbReference>
<accession>A0A8S2TE52</accession>
<organism evidence="2 3">
    <name type="scientific">Didymodactylos carnosus</name>
    <dbReference type="NCBI Taxonomy" id="1234261"/>
    <lineage>
        <taxon>Eukaryota</taxon>
        <taxon>Metazoa</taxon>
        <taxon>Spiralia</taxon>
        <taxon>Gnathifera</taxon>
        <taxon>Rotifera</taxon>
        <taxon>Eurotatoria</taxon>
        <taxon>Bdelloidea</taxon>
        <taxon>Philodinida</taxon>
        <taxon>Philodinidae</taxon>
        <taxon>Didymodactylos</taxon>
    </lineage>
</organism>
<dbReference type="AlphaFoldDB" id="A0A8S2TE52"/>
<feature type="non-terminal residue" evidence="2">
    <location>
        <position position="1"/>
    </location>
</feature>
<comment type="caution">
    <text evidence="2">The sequence shown here is derived from an EMBL/GenBank/DDBJ whole genome shotgun (WGS) entry which is preliminary data.</text>
</comment>
<evidence type="ECO:0000313" key="2">
    <source>
        <dbReference type="EMBL" id="CAF4285365.1"/>
    </source>
</evidence>
<evidence type="ECO:0000313" key="1">
    <source>
        <dbReference type="EMBL" id="CAF1496368.1"/>
    </source>
</evidence>
<name>A0A8S2TE52_9BILA</name>
<dbReference type="Proteomes" id="UP000682733">
    <property type="component" value="Unassembled WGS sequence"/>
</dbReference>
<evidence type="ECO:0000313" key="3">
    <source>
        <dbReference type="Proteomes" id="UP000682733"/>
    </source>
</evidence>
<dbReference type="Proteomes" id="UP000677228">
    <property type="component" value="Unassembled WGS sequence"/>
</dbReference>
<gene>
    <name evidence="1" type="ORF">OVA965_LOCUS36737</name>
    <name evidence="2" type="ORF">TMI583_LOCUS37770</name>
</gene>
<sequence length="78" mass="8965">MSDDEESFNHLSDRLQSVQIEDEDASRYYINYISESDEDEAGIPDSTQIDDDIDVSLLPQDLIITQVPNELFINDQLK</sequence>
<protein>
    <submittedName>
        <fullName evidence="2">Uncharacterized protein</fullName>
    </submittedName>
</protein>
<reference evidence="2" key="1">
    <citation type="submission" date="2021-02" db="EMBL/GenBank/DDBJ databases">
        <authorList>
            <person name="Nowell W R."/>
        </authorList>
    </citation>
    <scope>NUCLEOTIDE SEQUENCE</scope>
</reference>
<proteinExistence type="predicted"/>
<dbReference type="EMBL" id="CAJOBA010055628">
    <property type="protein sequence ID" value="CAF4285365.1"/>
    <property type="molecule type" value="Genomic_DNA"/>
</dbReference>